<name>A0A8X6P8J1_NEPPI</name>
<organism evidence="1 2">
    <name type="scientific">Nephila pilipes</name>
    <name type="common">Giant wood spider</name>
    <name type="synonym">Nephila maculata</name>
    <dbReference type="NCBI Taxonomy" id="299642"/>
    <lineage>
        <taxon>Eukaryota</taxon>
        <taxon>Metazoa</taxon>
        <taxon>Ecdysozoa</taxon>
        <taxon>Arthropoda</taxon>
        <taxon>Chelicerata</taxon>
        <taxon>Arachnida</taxon>
        <taxon>Araneae</taxon>
        <taxon>Araneomorphae</taxon>
        <taxon>Entelegynae</taxon>
        <taxon>Araneoidea</taxon>
        <taxon>Nephilidae</taxon>
        <taxon>Nephila</taxon>
    </lineage>
</organism>
<dbReference type="Proteomes" id="UP000887013">
    <property type="component" value="Unassembled WGS sequence"/>
</dbReference>
<reference evidence="1" key="1">
    <citation type="submission" date="2020-08" db="EMBL/GenBank/DDBJ databases">
        <title>Multicomponent nature underlies the extraordinary mechanical properties of spider dragline silk.</title>
        <authorList>
            <person name="Kono N."/>
            <person name="Nakamura H."/>
            <person name="Mori M."/>
            <person name="Yoshida Y."/>
            <person name="Ohtoshi R."/>
            <person name="Malay A.D."/>
            <person name="Moran D.A.P."/>
            <person name="Tomita M."/>
            <person name="Numata K."/>
            <person name="Arakawa K."/>
        </authorList>
    </citation>
    <scope>NUCLEOTIDE SEQUENCE</scope>
</reference>
<protein>
    <submittedName>
        <fullName evidence="1">Uncharacterized protein</fullName>
    </submittedName>
</protein>
<dbReference type="EMBL" id="BMAW01113448">
    <property type="protein sequence ID" value="GFT57222.1"/>
    <property type="molecule type" value="Genomic_DNA"/>
</dbReference>
<comment type="caution">
    <text evidence="1">The sequence shown here is derived from an EMBL/GenBank/DDBJ whole genome shotgun (WGS) entry which is preliminary data.</text>
</comment>
<dbReference type="AlphaFoldDB" id="A0A8X6P8J1"/>
<sequence>MTEREEIAVHYGHRLWIFMDPLRGRMPLRRDTNSLLNAKSLLMLCLFVIRQVCYSSKFQEASSENFELHLVICIIQCKFRSKSKPILKQILHSCDLG</sequence>
<accession>A0A8X6P8J1</accession>
<proteinExistence type="predicted"/>
<evidence type="ECO:0000313" key="2">
    <source>
        <dbReference type="Proteomes" id="UP000887013"/>
    </source>
</evidence>
<evidence type="ECO:0000313" key="1">
    <source>
        <dbReference type="EMBL" id="GFT57222.1"/>
    </source>
</evidence>
<gene>
    <name evidence="1" type="ORF">NPIL_26051</name>
</gene>
<keyword evidence="2" id="KW-1185">Reference proteome</keyword>